<accession>A0A6J5Y703</accession>
<dbReference type="Proteomes" id="UP000507222">
    <property type="component" value="Unassembled WGS sequence"/>
</dbReference>
<feature type="compositionally biased region" description="Basic and acidic residues" evidence="1">
    <location>
        <begin position="16"/>
        <end position="31"/>
    </location>
</feature>
<evidence type="ECO:0000313" key="4">
    <source>
        <dbReference type="Proteomes" id="UP000507222"/>
    </source>
</evidence>
<proteinExistence type="predicted"/>
<name>A0A6J5Y703_PRUAR</name>
<organism evidence="3 5">
    <name type="scientific">Prunus armeniaca</name>
    <name type="common">Apricot</name>
    <name type="synonym">Armeniaca vulgaris</name>
    <dbReference type="NCBI Taxonomy" id="36596"/>
    <lineage>
        <taxon>Eukaryota</taxon>
        <taxon>Viridiplantae</taxon>
        <taxon>Streptophyta</taxon>
        <taxon>Embryophyta</taxon>
        <taxon>Tracheophyta</taxon>
        <taxon>Spermatophyta</taxon>
        <taxon>Magnoliopsida</taxon>
        <taxon>eudicotyledons</taxon>
        <taxon>Gunneridae</taxon>
        <taxon>Pentapetalae</taxon>
        <taxon>rosids</taxon>
        <taxon>fabids</taxon>
        <taxon>Rosales</taxon>
        <taxon>Rosaceae</taxon>
        <taxon>Amygdaloideae</taxon>
        <taxon>Amygdaleae</taxon>
        <taxon>Prunus</taxon>
    </lineage>
</organism>
<evidence type="ECO:0000313" key="3">
    <source>
        <dbReference type="EMBL" id="CAB4321920.1"/>
    </source>
</evidence>
<evidence type="ECO:0000313" key="2">
    <source>
        <dbReference type="EMBL" id="CAB4291606.1"/>
    </source>
</evidence>
<dbReference type="Proteomes" id="UP000507245">
    <property type="component" value="Unassembled WGS sequence"/>
</dbReference>
<reference evidence="5" key="1">
    <citation type="journal article" date="2020" name="Genome Biol.">
        <title>Gamete binning: chromosome-level and haplotype-resolved genome assembly enabled by high-throughput single-cell sequencing of gamete genomes.</title>
        <authorList>
            <person name="Campoy J.A."/>
            <person name="Sun H."/>
            <person name="Goel M."/>
            <person name="Jiao W.-B."/>
            <person name="Folz-Donahue K."/>
            <person name="Wang N."/>
            <person name="Rubio M."/>
            <person name="Liu C."/>
            <person name="Kukat C."/>
            <person name="Ruiz D."/>
            <person name="Huettel B."/>
            <person name="Schneeberger K."/>
        </authorList>
    </citation>
    <scope>NUCLEOTIDE SEQUENCE [LARGE SCALE GENOMIC DNA]</scope>
    <source>
        <strain evidence="5">cv. Rojo Pasion</strain>
    </source>
</reference>
<evidence type="ECO:0000256" key="1">
    <source>
        <dbReference type="SAM" id="MobiDB-lite"/>
    </source>
</evidence>
<sequence length="72" mass="7966">MVDCMRRIKLHYRKAQRQDNKTKAKYNREAKQATQGGRDLQKLKAGKGQNTPAGQGPGRPSLVKTKTKEGGG</sequence>
<keyword evidence="5" id="KW-1185">Reference proteome</keyword>
<dbReference type="EMBL" id="CAEKDK010000008">
    <property type="protein sequence ID" value="CAB4291606.1"/>
    <property type="molecule type" value="Genomic_DNA"/>
</dbReference>
<dbReference type="AlphaFoldDB" id="A0A6J5Y703"/>
<dbReference type="EMBL" id="CAEKKB010000008">
    <property type="protein sequence ID" value="CAB4321920.1"/>
    <property type="molecule type" value="Genomic_DNA"/>
</dbReference>
<protein>
    <submittedName>
        <fullName evidence="3">Uncharacterized protein</fullName>
    </submittedName>
</protein>
<gene>
    <name evidence="2" type="ORF">CURHAP_LOCUS51961</name>
    <name evidence="3" type="ORF">ORAREDHAP_LOCUS51201</name>
</gene>
<reference evidence="3 4" key="2">
    <citation type="submission" date="2020-05" db="EMBL/GenBank/DDBJ databases">
        <authorList>
            <person name="Campoy J."/>
            <person name="Schneeberger K."/>
            <person name="Spophaly S."/>
        </authorList>
    </citation>
    <scope>NUCLEOTIDE SEQUENCE [LARGE SCALE GENOMIC DNA]</scope>
    <source>
        <strain evidence="3">PruArmRojPasFocal</strain>
    </source>
</reference>
<evidence type="ECO:0000313" key="5">
    <source>
        <dbReference type="Proteomes" id="UP000507245"/>
    </source>
</evidence>
<feature type="region of interest" description="Disordered" evidence="1">
    <location>
        <begin position="1"/>
        <end position="72"/>
    </location>
</feature>